<dbReference type="EMBL" id="JAZEWV010000004">
    <property type="protein sequence ID" value="MEE4541810.1"/>
    <property type="molecule type" value="Genomic_DNA"/>
</dbReference>
<evidence type="ECO:0000313" key="1">
    <source>
        <dbReference type="EMBL" id="MEE4541810.1"/>
    </source>
</evidence>
<keyword evidence="2" id="KW-1185">Reference proteome</keyword>
<protein>
    <recommendedName>
        <fullName evidence="3">L,D-transpeptidase</fullName>
    </recommendedName>
</protein>
<evidence type="ECO:0008006" key="3">
    <source>
        <dbReference type="Google" id="ProtNLM"/>
    </source>
</evidence>
<reference evidence="1 2" key="1">
    <citation type="submission" date="2023-12" db="EMBL/GenBank/DDBJ databases">
        <title>Streptomyces sp. V4-01.</title>
        <authorList>
            <person name="Somphong A."/>
            <person name="Phongsopitanun W."/>
        </authorList>
    </citation>
    <scope>NUCLEOTIDE SEQUENCE [LARGE SCALE GENOMIC DNA]</scope>
    <source>
        <strain evidence="1 2">V4-01</strain>
    </source>
</reference>
<organism evidence="1 2">
    <name type="scientific">Actinacidiphila polyblastidii</name>
    <dbReference type="NCBI Taxonomy" id="3110430"/>
    <lineage>
        <taxon>Bacteria</taxon>
        <taxon>Bacillati</taxon>
        <taxon>Actinomycetota</taxon>
        <taxon>Actinomycetes</taxon>
        <taxon>Kitasatosporales</taxon>
        <taxon>Streptomycetaceae</taxon>
        <taxon>Actinacidiphila</taxon>
    </lineage>
</organism>
<gene>
    <name evidence="1" type="ORF">V2S66_07475</name>
</gene>
<evidence type="ECO:0000313" key="2">
    <source>
        <dbReference type="Proteomes" id="UP001344658"/>
    </source>
</evidence>
<dbReference type="Proteomes" id="UP001344658">
    <property type="component" value="Unassembled WGS sequence"/>
</dbReference>
<dbReference type="RefSeq" id="WP_330793726.1">
    <property type="nucleotide sequence ID" value="NZ_JAZEWV010000004.1"/>
</dbReference>
<comment type="caution">
    <text evidence="1">The sequence shown here is derived from an EMBL/GenBank/DDBJ whole genome shotgun (WGS) entry which is preliminary data.</text>
</comment>
<sequence>MPRKPRTHRVTALSAGIASGIASRVPARVRRWRPPIPGRPGAPELPRVPPGALVAALLTAAFITLGALASDASDAAPEEAAAATRGGVARTAHGLTAARQNGLPPRSGSGARVVYSVARRQVWLVGPDERVRRRYQVTPGGTPPPGGTHTVFARRALGVGGDGRRVEHAVFFAQLGDTNVGFSAPVEPLPAGRLAERAKLGAAIRESRADGQALWLFATIGRTVEVIG</sequence>
<name>A0ABU7P7N6_9ACTN</name>
<proteinExistence type="predicted"/>
<accession>A0ABU7P7N6</accession>